<dbReference type="SUPFAM" id="SSF51445">
    <property type="entry name" value="(Trans)glycosidases"/>
    <property type="match status" value="1"/>
</dbReference>
<feature type="domain" description="Chitin-binding type-3" evidence="3">
    <location>
        <begin position="398"/>
        <end position="442"/>
    </location>
</feature>
<dbReference type="PROSITE" id="PS51257">
    <property type="entry name" value="PROKAR_LIPOPROTEIN"/>
    <property type="match status" value="1"/>
</dbReference>
<keyword evidence="2" id="KW-0624">Polysaccharide degradation</keyword>
<dbReference type="Pfam" id="PF02839">
    <property type="entry name" value="CBM_5_12"/>
    <property type="match status" value="1"/>
</dbReference>
<dbReference type="Gene3D" id="2.10.10.20">
    <property type="entry name" value="Carbohydrate-binding module superfamily 5/12"/>
    <property type="match status" value="2"/>
</dbReference>
<evidence type="ECO:0000256" key="1">
    <source>
        <dbReference type="ARBA" id="ARBA00022801"/>
    </source>
</evidence>
<organism evidence="4 5">
    <name type="scientific">Cohnella rhizosphaerae</name>
    <dbReference type="NCBI Taxonomy" id="1457232"/>
    <lineage>
        <taxon>Bacteria</taxon>
        <taxon>Bacillati</taxon>
        <taxon>Bacillota</taxon>
        <taxon>Bacilli</taxon>
        <taxon>Bacillales</taxon>
        <taxon>Paenibacillaceae</taxon>
        <taxon>Cohnella</taxon>
    </lineage>
</organism>
<dbReference type="GO" id="GO:0005576">
    <property type="term" value="C:extracellular region"/>
    <property type="evidence" value="ECO:0007669"/>
    <property type="project" value="InterPro"/>
</dbReference>
<dbReference type="EMBL" id="JAPDIA010000003">
    <property type="protein sequence ID" value="MDG0809222.1"/>
    <property type="molecule type" value="Genomic_DNA"/>
</dbReference>
<reference evidence="4" key="1">
    <citation type="submission" date="2022-10" db="EMBL/GenBank/DDBJ databases">
        <title>Comparative genomic analysis of Cohnella hashimotonis sp. nov., isolated from the International Space Station.</title>
        <authorList>
            <person name="Simpson A."/>
            <person name="Venkateswaran K."/>
        </authorList>
    </citation>
    <scope>NUCLEOTIDE SEQUENCE</scope>
    <source>
        <strain evidence="4">DSM 28161</strain>
    </source>
</reference>
<name>A0A9X4KR32_9BACL</name>
<dbReference type="PANTHER" id="PTHR42976">
    <property type="entry name" value="BIFUNCTIONAL CHITINASE/LYSOZYME-RELATED"/>
    <property type="match status" value="1"/>
</dbReference>
<gene>
    <name evidence="4" type="ORF">OMP40_07405</name>
</gene>
<dbReference type="InterPro" id="IPR017853">
    <property type="entry name" value="GH"/>
</dbReference>
<proteinExistence type="predicted"/>
<keyword evidence="1 4" id="KW-0378">Hydrolase</keyword>
<dbReference type="SMART" id="SM00495">
    <property type="entry name" value="ChtBD3"/>
    <property type="match status" value="2"/>
</dbReference>
<dbReference type="CDD" id="cd12215">
    <property type="entry name" value="ChiC_BD"/>
    <property type="match status" value="2"/>
</dbReference>
<dbReference type="GO" id="GO:0000272">
    <property type="term" value="P:polysaccharide catabolic process"/>
    <property type="evidence" value="ECO:0007669"/>
    <property type="project" value="UniProtKB-KW"/>
</dbReference>
<evidence type="ECO:0000313" key="5">
    <source>
        <dbReference type="Proteomes" id="UP001153404"/>
    </source>
</evidence>
<feature type="domain" description="Chitin-binding type-3" evidence="3">
    <location>
        <begin position="466"/>
        <end position="514"/>
    </location>
</feature>
<dbReference type="RefSeq" id="WP_277530396.1">
    <property type="nucleotide sequence ID" value="NZ_JAPDIA010000003.1"/>
</dbReference>
<evidence type="ECO:0000259" key="3">
    <source>
        <dbReference type="SMART" id="SM00495"/>
    </source>
</evidence>
<dbReference type="InterPro" id="IPR003610">
    <property type="entry name" value="CBM5/12"/>
</dbReference>
<dbReference type="Proteomes" id="UP001153404">
    <property type="component" value="Unassembled WGS sequence"/>
</dbReference>
<dbReference type="GO" id="GO:0030246">
    <property type="term" value="F:carbohydrate binding"/>
    <property type="evidence" value="ECO:0007669"/>
    <property type="project" value="InterPro"/>
</dbReference>
<sequence length="530" mass="57005">MTGVTKRVVGERRLSPLRAMLLCLILAGIAACGIFGADGLAGKLWFARAAVPNQWFAPYVDVTATPMFAFQNLGANARKDAVLAFIVSDPVHPCEPSWGGAYTLNQAGDSLDLDRRIARLRQQGGHIAVSFGGVKNNELAVGCTAADRLLAAYQAVVDRYKLNTIDLDLESAGLADVAAGSRRAEAIARLQSERRAAGKQLAVWVTLPVSPQGLREEGTNAVAQLLKHGVDLAGVNAMTMDYGASRSSDQTMLGASESALIQTERQLKILYQQAGVNLSDSTLWSKLGATPMIGQNDYKNEIFTLDDAQALNRFALSRGIGRLSIWSANRDMMCGSNYVDVSTVSDACSGVEQTPYAFSDLLGSGYEGNMVANAGAVTASDQASASQQLPDDPATSPYQIWSPTTVYLVGTKVVRHHNVYEAKWWTKGDIPDNPVLQSWQTPWNLIGPVLPGEKPSPQPALPKDAYPAWSDKAVYEAGQRVVFEGVPYQAKWWSQGESPSFASVDPDSAAWKPLTQAQINAILSNLEKKG</sequence>
<keyword evidence="2" id="KW-0119">Carbohydrate metabolism</keyword>
<dbReference type="SUPFAM" id="SSF51055">
    <property type="entry name" value="Carbohydrate binding domain"/>
    <property type="match status" value="2"/>
</dbReference>
<dbReference type="GO" id="GO:0004553">
    <property type="term" value="F:hydrolase activity, hydrolyzing O-glycosyl compounds"/>
    <property type="evidence" value="ECO:0007669"/>
    <property type="project" value="InterPro"/>
</dbReference>
<evidence type="ECO:0000256" key="2">
    <source>
        <dbReference type="ARBA" id="ARBA00023326"/>
    </source>
</evidence>
<dbReference type="AlphaFoldDB" id="A0A9X4KR32"/>
<dbReference type="PANTHER" id="PTHR42976:SF1">
    <property type="entry name" value="GH18 DOMAIN-CONTAINING PROTEIN-RELATED"/>
    <property type="match status" value="1"/>
</dbReference>
<dbReference type="InterPro" id="IPR036573">
    <property type="entry name" value="CBM_sf_5/12"/>
</dbReference>
<comment type="caution">
    <text evidence="4">The sequence shown here is derived from an EMBL/GenBank/DDBJ whole genome shotgun (WGS) entry which is preliminary data.</text>
</comment>
<dbReference type="Gene3D" id="3.20.20.80">
    <property type="entry name" value="Glycosidases"/>
    <property type="match status" value="1"/>
</dbReference>
<keyword evidence="5" id="KW-1185">Reference proteome</keyword>
<evidence type="ECO:0000313" key="4">
    <source>
        <dbReference type="EMBL" id="MDG0809222.1"/>
    </source>
</evidence>
<dbReference type="CDD" id="cd06543">
    <property type="entry name" value="GH18_PF-ChiA-like"/>
    <property type="match status" value="1"/>
</dbReference>
<dbReference type="InterPro" id="IPR052750">
    <property type="entry name" value="GH18_Chitinase"/>
</dbReference>
<protein>
    <submittedName>
        <fullName evidence="4">Glycosyl hydrolase family 18 protein</fullName>
    </submittedName>
</protein>
<accession>A0A9X4KR32</accession>